<proteinExistence type="predicted"/>
<evidence type="ECO:0000256" key="2">
    <source>
        <dbReference type="ARBA" id="ARBA00023002"/>
    </source>
</evidence>
<dbReference type="InterPro" id="IPR020843">
    <property type="entry name" value="ER"/>
</dbReference>
<dbReference type="VEuPathDB" id="FungiDB:BO78DRAFT_327681"/>
<evidence type="ECO:0000313" key="4">
    <source>
        <dbReference type="EMBL" id="PYI01405.1"/>
    </source>
</evidence>
<dbReference type="STRING" id="1448318.A0A319DZ55"/>
<evidence type="ECO:0000259" key="3">
    <source>
        <dbReference type="SMART" id="SM00829"/>
    </source>
</evidence>
<dbReference type="Gene3D" id="3.90.180.10">
    <property type="entry name" value="Medium-chain alcohol dehydrogenases, catalytic domain"/>
    <property type="match status" value="1"/>
</dbReference>
<name>A0A319DZ55_ASPSB</name>
<dbReference type="Pfam" id="PF00107">
    <property type="entry name" value="ADH_zinc_N"/>
    <property type="match status" value="1"/>
</dbReference>
<feature type="domain" description="Enoyl reductase (ER)" evidence="3">
    <location>
        <begin position="11"/>
        <end position="331"/>
    </location>
</feature>
<dbReference type="PANTHER" id="PTHR48106:SF18">
    <property type="entry name" value="QUINONE OXIDOREDUCTASE PIG3"/>
    <property type="match status" value="1"/>
</dbReference>
<dbReference type="SUPFAM" id="SSF51735">
    <property type="entry name" value="NAD(P)-binding Rossmann-fold domains"/>
    <property type="match status" value="1"/>
</dbReference>
<dbReference type="InterPro" id="IPR014189">
    <property type="entry name" value="Quinone_OxRdtase_PIG3"/>
</dbReference>
<dbReference type="AlphaFoldDB" id="A0A319DZ55"/>
<protein>
    <submittedName>
        <fullName evidence="4">Quinone oxidoreductase putative</fullName>
    </submittedName>
</protein>
<keyword evidence="1" id="KW-0521">NADP</keyword>
<dbReference type="InterPro" id="IPR036291">
    <property type="entry name" value="NAD(P)-bd_dom_sf"/>
</dbReference>
<evidence type="ECO:0000256" key="1">
    <source>
        <dbReference type="ARBA" id="ARBA00022857"/>
    </source>
</evidence>
<dbReference type="GO" id="GO:0070402">
    <property type="term" value="F:NADPH binding"/>
    <property type="evidence" value="ECO:0007669"/>
    <property type="project" value="TreeGrafter"/>
</dbReference>
<dbReference type="NCBIfam" id="TIGR02824">
    <property type="entry name" value="quinone_pig3"/>
    <property type="match status" value="1"/>
</dbReference>
<gene>
    <name evidence="4" type="ORF">BO78DRAFT_327681</name>
</gene>
<dbReference type="InterPro" id="IPR013154">
    <property type="entry name" value="ADH-like_N"/>
</dbReference>
<dbReference type="Gene3D" id="3.40.50.720">
    <property type="entry name" value="NAD(P)-binding Rossmann-like Domain"/>
    <property type="match status" value="1"/>
</dbReference>
<dbReference type="InterPro" id="IPR011032">
    <property type="entry name" value="GroES-like_sf"/>
</dbReference>
<dbReference type="OrthoDB" id="203908at2759"/>
<organism evidence="4 5">
    <name type="scientific">Aspergillus sclerotiicarbonarius (strain CBS 121057 / IBT 28362)</name>
    <dbReference type="NCBI Taxonomy" id="1448318"/>
    <lineage>
        <taxon>Eukaryota</taxon>
        <taxon>Fungi</taxon>
        <taxon>Dikarya</taxon>
        <taxon>Ascomycota</taxon>
        <taxon>Pezizomycotina</taxon>
        <taxon>Eurotiomycetes</taxon>
        <taxon>Eurotiomycetidae</taxon>
        <taxon>Eurotiales</taxon>
        <taxon>Aspergillaceae</taxon>
        <taxon>Aspergillus</taxon>
        <taxon>Aspergillus subgen. Circumdati</taxon>
    </lineage>
</organism>
<dbReference type="Pfam" id="PF08240">
    <property type="entry name" value="ADH_N"/>
    <property type="match status" value="1"/>
</dbReference>
<dbReference type="CDD" id="cd05276">
    <property type="entry name" value="p53_inducible_oxidoreductase"/>
    <property type="match status" value="1"/>
</dbReference>
<dbReference type="EMBL" id="KZ826416">
    <property type="protein sequence ID" value="PYI01405.1"/>
    <property type="molecule type" value="Genomic_DNA"/>
</dbReference>
<keyword evidence="5" id="KW-1185">Reference proteome</keyword>
<dbReference type="Proteomes" id="UP000248423">
    <property type="component" value="Unassembled WGS sequence"/>
</dbReference>
<dbReference type="GO" id="GO:0016651">
    <property type="term" value="F:oxidoreductase activity, acting on NAD(P)H"/>
    <property type="evidence" value="ECO:0007669"/>
    <property type="project" value="TreeGrafter"/>
</dbReference>
<dbReference type="SUPFAM" id="SSF50129">
    <property type="entry name" value="GroES-like"/>
    <property type="match status" value="1"/>
</dbReference>
<dbReference type="PANTHER" id="PTHR48106">
    <property type="entry name" value="QUINONE OXIDOREDUCTASE PIG3-RELATED"/>
    <property type="match status" value="1"/>
</dbReference>
<dbReference type="SMART" id="SM00829">
    <property type="entry name" value="PKS_ER"/>
    <property type="match status" value="1"/>
</dbReference>
<keyword evidence="2" id="KW-0560">Oxidoreductase</keyword>
<evidence type="ECO:0000313" key="5">
    <source>
        <dbReference type="Proteomes" id="UP000248423"/>
    </source>
</evidence>
<accession>A0A319DZ55</accession>
<dbReference type="InterPro" id="IPR013149">
    <property type="entry name" value="ADH-like_C"/>
</dbReference>
<reference evidence="4 5" key="1">
    <citation type="submission" date="2018-02" db="EMBL/GenBank/DDBJ databases">
        <title>The genomes of Aspergillus section Nigri reveals drivers in fungal speciation.</title>
        <authorList>
            <consortium name="DOE Joint Genome Institute"/>
            <person name="Vesth T.C."/>
            <person name="Nybo J."/>
            <person name="Theobald S."/>
            <person name="Brandl J."/>
            <person name="Frisvad J.C."/>
            <person name="Nielsen K.F."/>
            <person name="Lyhne E.K."/>
            <person name="Kogle M.E."/>
            <person name="Kuo A."/>
            <person name="Riley R."/>
            <person name="Clum A."/>
            <person name="Nolan M."/>
            <person name="Lipzen A."/>
            <person name="Salamov A."/>
            <person name="Henrissat B."/>
            <person name="Wiebenga A."/>
            <person name="De vries R.P."/>
            <person name="Grigoriev I.V."/>
            <person name="Mortensen U.H."/>
            <person name="Andersen M.R."/>
            <person name="Baker S.E."/>
        </authorList>
    </citation>
    <scope>NUCLEOTIDE SEQUENCE [LARGE SCALE GENOMIC DNA]</scope>
    <source>
        <strain evidence="4 5">CBS 121057</strain>
    </source>
</reference>
<sequence>MKAVGVRNGKGDADALFIEEGVADPVPTGNRVLIRIKAFGLNRMDIMQREDRYPYPLLPESGNIMGVEFSGIVEEKGPECSDDFQVGDKVFGLAYGGAYAQKITASEKMIMHLPSNLSFEEAAGIPETSFTAIQAIHLVGNLQPGQSVLIHAGASGVGQSAIQIAKVGGASKIFTTAGSDEKCALCRSLGADFAVNYRSGEDFAEVVKRETNGRGVDLIIDLVGRDYFHQNMASAAMDSRMVLVAALSGSKVHDFDLRALLNKRIWLLATTLRTRSADYQGQLRDLFAEKILPHIKTGEVRTTVDKVYPWSQVTDAHKRLESNINAGKIICVVEETWVFRGFVKMNLYDFTVYFLVSMLEIREWKWATQVRESTYNHEYRCVTVNY</sequence>